<sequence>MVFFSLNIKGSTECNDSSLKVIRKKRINDYEAFSNLYLLRTPKLNADCVLTILRYIVYRYLIIYCKLDELRCIVNIYRFVHYTRTEVLYLRIKFSLSFTTAFLFMKEMSITNINT</sequence>
<protein>
    <submittedName>
        <fullName evidence="1">Uncharacterized protein</fullName>
    </submittedName>
</protein>
<dbReference type="AlphaFoldDB" id="A0ABD2BGV0"/>
<evidence type="ECO:0000313" key="2">
    <source>
        <dbReference type="Proteomes" id="UP001607302"/>
    </source>
</evidence>
<keyword evidence="2" id="KW-1185">Reference proteome</keyword>
<dbReference type="Proteomes" id="UP001607302">
    <property type="component" value="Unassembled WGS sequence"/>
</dbReference>
<dbReference type="EMBL" id="JAUDFV010000102">
    <property type="protein sequence ID" value="KAL2731875.1"/>
    <property type="molecule type" value="Genomic_DNA"/>
</dbReference>
<comment type="caution">
    <text evidence="1">The sequence shown here is derived from an EMBL/GenBank/DDBJ whole genome shotgun (WGS) entry which is preliminary data.</text>
</comment>
<accession>A0ABD2BGV0</accession>
<evidence type="ECO:0000313" key="1">
    <source>
        <dbReference type="EMBL" id="KAL2731875.1"/>
    </source>
</evidence>
<name>A0ABD2BGV0_VESSQ</name>
<proteinExistence type="predicted"/>
<gene>
    <name evidence="1" type="ORF">V1478_004563</name>
</gene>
<organism evidence="1 2">
    <name type="scientific">Vespula squamosa</name>
    <name type="common">Southern yellow jacket</name>
    <name type="synonym">Wasp</name>
    <dbReference type="NCBI Taxonomy" id="30214"/>
    <lineage>
        <taxon>Eukaryota</taxon>
        <taxon>Metazoa</taxon>
        <taxon>Ecdysozoa</taxon>
        <taxon>Arthropoda</taxon>
        <taxon>Hexapoda</taxon>
        <taxon>Insecta</taxon>
        <taxon>Pterygota</taxon>
        <taxon>Neoptera</taxon>
        <taxon>Endopterygota</taxon>
        <taxon>Hymenoptera</taxon>
        <taxon>Apocrita</taxon>
        <taxon>Aculeata</taxon>
        <taxon>Vespoidea</taxon>
        <taxon>Vespidae</taxon>
        <taxon>Vespinae</taxon>
        <taxon>Vespula</taxon>
    </lineage>
</organism>
<reference evidence="1 2" key="1">
    <citation type="journal article" date="2024" name="Ann. Entomol. Soc. Am.">
        <title>Genomic analyses of the southern and eastern yellowjacket wasps (Hymenoptera: Vespidae) reveal evolutionary signatures of social life.</title>
        <authorList>
            <person name="Catto M.A."/>
            <person name="Caine P.B."/>
            <person name="Orr S.E."/>
            <person name="Hunt B.G."/>
            <person name="Goodisman M.A.D."/>
        </authorList>
    </citation>
    <scope>NUCLEOTIDE SEQUENCE [LARGE SCALE GENOMIC DNA]</scope>
    <source>
        <strain evidence="1">233</strain>
        <tissue evidence="1">Head and thorax</tissue>
    </source>
</reference>